<dbReference type="InterPro" id="IPR054438">
    <property type="entry name" value="Struct_cement_gp24/gp6"/>
</dbReference>
<organism evidence="1 2">
    <name type="scientific">Pantoea phage vB_PagS_AAS23</name>
    <dbReference type="NCBI Taxonomy" id="2499073"/>
    <lineage>
        <taxon>Viruses</taxon>
        <taxon>Duplodnaviria</taxon>
        <taxon>Heunggongvirae</taxon>
        <taxon>Uroviricota</taxon>
        <taxon>Caudoviricetes</taxon>
        <taxon>Drexlerviridae</taxon>
        <taxon>Sauletekiovirus</taxon>
        <taxon>Sauletekiovirus AAS23</taxon>
    </lineage>
</organism>
<dbReference type="EMBL" id="MK095606">
    <property type="protein sequence ID" value="AZS06319.1"/>
    <property type="molecule type" value="Genomic_DNA"/>
</dbReference>
<protein>
    <submittedName>
        <fullName evidence="1">Structural protein</fullName>
    </submittedName>
</protein>
<sequence length="171" mass="17405">MPLIKASYTVNRGQAYAGQIADTSLYNIDGTCAHNPNATANLQIGRLVSVLSVQPIEGHKVVAQGAPASSKPLGIAVMSGVYSPGGEYEPGIAVNVMTHGRVWVLAAAALTDAQAAFDNPVTFNAEGVVVNGGAVATGWKFTGEVLASTDPAYKLVKIQVLQSATAPAAGA</sequence>
<gene>
    <name evidence="1" type="ORF">AAS23_gp06</name>
</gene>
<proteinExistence type="predicted"/>
<accession>A0A3S9U7X3</accession>
<evidence type="ECO:0000313" key="2">
    <source>
        <dbReference type="Proteomes" id="UP000288641"/>
    </source>
</evidence>
<dbReference type="Proteomes" id="UP000288641">
    <property type="component" value="Segment"/>
</dbReference>
<evidence type="ECO:0000313" key="1">
    <source>
        <dbReference type="EMBL" id="AZS06319.1"/>
    </source>
</evidence>
<dbReference type="Pfam" id="PF22758">
    <property type="entry name" value="Phage_cement"/>
    <property type="match status" value="1"/>
</dbReference>
<name>A0A3S9U7X3_9CAUD</name>
<reference evidence="1 2" key="1">
    <citation type="submission" date="2018-10" db="EMBL/GenBank/DDBJ databases">
        <title>Complete genome sequence of Pantoea phage vB_PagS_AAS23.</title>
        <authorList>
            <person name="Truncaite L."/>
            <person name="Simoliuniene M."/>
            <person name="Kazlauskas D."/>
            <person name="Meskys R."/>
            <person name="Simoliunas E."/>
        </authorList>
    </citation>
    <scope>NUCLEOTIDE SEQUENCE [LARGE SCALE GENOMIC DNA]</scope>
    <source>
        <strain evidence="1">AAS23</strain>
    </source>
</reference>
<keyword evidence="2" id="KW-1185">Reference proteome</keyword>